<comment type="pathway">
    <text evidence="2">Carbohydrate biosynthesis; dTDP-L-rhamnose biosynthesis.</text>
</comment>
<keyword evidence="2" id="KW-0521">NADP</keyword>
<dbReference type="Proteomes" id="UP000230084">
    <property type="component" value="Unassembled WGS sequence"/>
</dbReference>
<keyword evidence="2" id="KW-0560">Oxidoreductase</keyword>
<dbReference type="InterPro" id="IPR029903">
    <property type="entry name" value="RmlD-like-bd"/>
</dbReference>
<comment type="similarity">
    <text evidence="1 2">Belongs to the dTDP-4-dehydrorhamnose reductase family.</text>
</comment>
<protein>
    <recommendedName>
        <fullName evidence="2">dTDP-4-dehydrorhamnose reductase</fullName>
        <ecNumber evidence="2">1.1.1.133</ecNumber>
    </recommendedName>
</protein>
<feature type="domain" description="RmlD-like substrate binding" evidence="3">
    <location>
        <begin position="25"/>
        <end position="273"/>
    </location>
</feature>
<gene>
    <name evidence="4" type="ORF">COV06_02155</name>
</gene>
<evidence type="ECO:0000313" key="4">
    <source>
        <dbReference type="EMBL" id="PIR47665.1"/>
    </source>
</evidence>
<dbReference type="GO" id="GO:0006556">
    <property type="term" value="P:S-adenosylmethionine biosynthetic process"/>
    <property type="evidence" value="ECO:0007669"/>
    <property type="project" value="TreeGrafter"/>
</dbReference>
<comment type="caution">
    <text evidence="4">The sequence shown here is derived from an EMBL/GenBank/DDBJ whole genome shotgun (WGS) entry which is preliminary data.</text>
</comment>
<dbReference type="InterPro" id="IPR005913">
    <property type="entry name" value="dTDP_dehydrorham_reduct"/>
</dbReference>
<comment type="function">
    <text evidence="2">Catalyzes the reduction of dTDP-6-deoxy-L-lyxo-4-hexulose to yield dTDP-L-rhamnose.</text>
</comment>
<dbReference type="AlphaFoldDB" id="A0A2H0RPH3"/>
<dbReference type="EMBL" id="PCYM01000003">
    <property type="protein sequence ID" value="PIR47665.1"/>
    <property type="molecule type" value="Genomic_DNA"/>
</dbReference>
<evidence type="ECO:0000256" key="1">
    <source>
        <dbReference type="ARBA" id="ARBA00010944"/>
    </source>
</evidence>
<accession>A0A2H0RPH3</accession>
<evidence type="ECO:0000259" key="3">
    <source>
        <dbReference type="Pfam" id="PF04321"/>
    </source>
</evidence>
<sequence length="280" mass="31308">MKILIIGGGYIGNRCANAWDDAVVSDTRIASKEDVLAELEKHQPDVVLNTAGVKGRPNVDWCEDHQLETIRGNTILPLLIADACAEKNLYLLHVGSGCIYYGDAPHPDHAWRENDFGNPIPTYSRTKWAADLCLSTLPNVGIGRIRMPIDHISSPGNLIDKLAAYEHVIDVENSATVIDDMVDVFYQLLEKRAPGIFHVTNPGTIRHKQVMELYETIVDPTHVTNWISNDELVQKGLAKKGRSNNHLISERLEEFGIEMRPVYEAVKDTMEKFANAKKIT</sequence>
<proteinExistence type="inferred from homology"/>
<dbReference type="GO" id="GO:0008831">
    <property type="term" value="F:dTDP-4-dehydrorhamnose reductase activity"/>
    <property type="evidence" value="ECO:0007669"/>
    <property type="project" value="UniProtKB-EC"/>
</dbReference>
<evidence type="ECO:0000313" key="5">
    <source>
        <dbReference type="Proteomes" id="UP000230084"/>
    </source>
</evidence>
<dbReference type="PANTHER" id="PTHR10491">
    <property type="entry name" value="DTDP-4-DEHYDRORHAMNOSE REDUCTASE"/>
    <property type="match status" value="1"/>
</dbReference>
<dbReference type="PANTHER" id="PTHR10491:SF4">
    <property type="entry name" value="METHIONINE ADENOSYLTRANSFERASE 2 SUBUNIT BETA"/>
    <property type="match status" value="1"/>
</dbReference>
<organism evidence="4 5">
    <name type="scientific">Candidatus Uhrbacteria bacterium CG10_big_fil_rev_8_21_14_0_10_50_16</name>
    <dbReference type="NCBI Taxonomy" id="1975039"/>
    <lineage>
        <taxon>Bacteria</taxon>
        <taxon>Candidatus Uhriibacteriota</taxon>
    </lineage>
</organism>
<dbReference type="InterPro" id="IPR036291">
    <property type="entry name" value="NAD(P)-bd_dom_sf"/>
</dbReference>
<evidence type="ECO:0000256" key="2">
    <source>
        <dbReference type="RuleBase" id="RU364082"/>
    </source>
</evidence>
<dbReference type="Gene3D" id="3.40.50.720">
    <property type="entry name" value="NAD(P)-binding Rossmann-like Domain"/>
    <property type="match status" value="1"/>
</dbReference>
<dbReference type="GO" id="GO:0048269">
    <property type="term" value="C:methionine adenosyltransferase complex"/>
    <property type="evidence" value="ECO:0007669"/>
    <property type="project" value="TreeGrafter"/>
</dbReference>
<reference evidence="4 5" key="1">
    <citation type="submission" date="2017-09" db="EMBL/GenBank/DDBJ databases">
        <title>Depth-based differentiation of microbial function through sediment-hosted aquifers and enrichment of novel symbionts in the deep terrestrial subsurface.</title>
        <authorList>
            <person name="Probst A.J."/>
            <person name="Ladd B."/>
            <person name="Jarett J.K."/>
            <person name="Geller-Mcgrath D.E."/>
            <person name="Sieber C.M."/>
            <person name="Emerson J.B."/>
            <person name="Anantharaman K."/>
            <person name="Thomas B.C."/>
            <person name="Malmstrom R."/>
            <person name="Stieglmeier M."/>
            <person name="Klingl A."/>
            <person name="Woyke T."/>
            <person name="Ryan C.M."/>
            <person name="Banfield J.F."/>
        </authorList>
    </citation>
    <scope>NUCLEOTIDE SEQUENCE [LARGE SCALE GENOMIC DNA]</scope>
    <source>
        <strain evidence="4">CG10_big_fil_rev_8_21_14_0_10_50_16</strain>
    </source>
</reference>
<dbReference type="Pfam" id="PF04321">
    <property type="entry name" value="RmlD_sub_bind"/>
    <property type="match status" value="1"/>
</dbReference>
<dbReference type="EC" id="1.1.1.133" evidence="2"/>
<dbReference type="GO" id="GO:0048270">
    <property type="term" value="F:methionine adenosyltransferase regulator activity"/>
    <property type="evidence" value="ECO:0007669"/>
    <property type="project" value="TreeGrafter"/>
</dbReference>
<name>A0A2H0RPH3_9BACT</name>
<dbReference type="SUPFAM" id="SSF51735">
    <property type="entry name" value="NAD(P)-binding Rossmann-fold domains"/>
    <property type="match status" value="1"/>
</dbReference>